<dbReference type="Pfam" id="PF00239">
    <property type="entry name" value="Resolvase"/>
    <property type="match status" value="1"/>
</dbReference>
<evidence type="ECO:0000313" key="5">
    <source>
        <dbReference type="Proteomes" id="UP000568380"/>
    </source>
</evidence>
<dbReference type="PANTHER" id="PTHR30461:SF2">
    <property type="entry name" value="SERINE RECOMBINASE PINE-RELATED"/>
    <property type="match status" value="1"/>
</dbReference>
<reference evidence="4 5" key="1">
    <citation type="submission" date="2020-08" db="EMBL/GenBank/DDBJ databases">
        <title>Genomic Encyclopedia of Type Strains, Phase IV (KMG-IV): sequencing the most valuable type-strain genomes for metagenomic binning, comparative biology and taxonomic classification.</title>
        <authorList>
            <person name="Goeker M."/>
        </authorList>
    </citation>
    <scope>NUCLEOTIDE SEQUENCE [LARGE SCALE GENOMIC DNA]</scope>
    <source>
        <strain evidence="4 5">DSM 45385</strain>
    </source>
</reference>
<dbReference type="InterPro" id="IPR038109">
    <property type="entry name" value="DNA_bind_recomb_sf"/>
</dbReference>
<dbReference type="InterPro" id="IPR011109">
    <property type="entry name" value="DNA_bind_recombinase_dom"/>
</dbReference>
<dbReference type="AlphaFoldDB" id="A0A7W8EJ67"/>
<organism evidence="4 5">
    <name type="scientific">Nonomuraea endophytica</name>
    <dbReference type="NCBI Taxonomy" id="714136"/>
    <lineage>
        <taxon>Bacteria</taxon>
        <taxon>Bacillati</taxon>
        <taxon>Actinomycetota</taxon>
        <taxon>Actinomycetes</taxon>
        <taxon>Streptosporangiales</taxon>
        <taxon>Streptosporangiaceae</taxon>
        <taxon>Nonomuraea</taxon>
    </lineage>
</organism>
<dbReference type="EMBL" id="JACHIN010000010">
    <property type="protein sequence ID" value="MBB5081278.1"/>
    <property type="molecule type" value="Genomic_DNA"/>
</dbReference>
<keyword evidence="2" id="KW-0233">DNA recombination</keyword>
<dbReference type="GO" id="GO:0003677">
    <property type="term" value="F:DNA binding"/>
    <property type="evidence" value="ECO:0007669"/>
    <property type="project" value="UniProtKB-KW"/>
</dbReference>
<dbReference type="GO" id="GO:0000150">
    <property type="term" value="F:DNA strand exchange activity"/>
    <property type="evidence" value="ECO:0007669"/>
    <property type="project" value="InterPro"/>
</dbReference>
<comment type="caution">
    <text evidence="4">The sequence shown here is derived from an EMBL/GenBank/DDBJ whole genome shotgun (WGS) entry which is preliminary data.</text>
</comment>
<dbReference type="InterPro" id="IPR050639">
    <property type="entry name" value="SSR_resolvase"/>
</dbReference>
<evidence type="ECO:0000256" key="2">
    <source>
        <dbReference type="ARBA" id="ARBA00023172"/>
    </source>
</evidence>
<keyword evidence="5" id="KW-1185">Reference proteome</keyword>
<dbReference type="SUPFAM" id="SSF53041">
    <property type="entry name" value="Resolvase-like"/>
    <property type="match status" value="1"/>
</dbReference>
<dbReference type="Pfam" id="PF07508">
    <property type="entry name" value="Recombinase"/>
    <property type="match status" value="1"/>
</dbReference>
<dbReference type="InterPro" id="IPR036162">
    <property type="entry name" value="Resolvase-like_N_sf"/>
</dbReference>
<dbReference type="SUPFAM" id="SSF46785">
    <property type="entry name" value="Winged helix' DNA-binding domain"/>
    <property type="match status" value="1"/>
</dbReference>
<dbReference type="Proteomes" id="UP000568380">
    <property type="component" value="Unassembled WGS sequence"/>
</dbReference>
<dbReference type="PANTHER" id="PTHR30461">
    <property type="entry name" value="DNA-INVERTASE FROM LAMBDOID PROPHAGE"/>
    <property type="match status" value="1"/>
</dbReference>
<dbReference type="CDD" id="cd00338">
    <property type="entry name" value="Ser_Recombinase"/>
    <property type="match status" value="1"/>
</dbReference>
<gene>
    <name evidence="4" type="ORF">HNR40_006773</name>
</gene>
<dbReference type="InterPro" id="IPR036390">
    <property type="entry name" value="WH_DNA-bd_sf"/>
</dbReference>
<dbReference type="RefSeq" id="WP_184968501.1">
    <property type="nucleotide sequence ID" value="NZ_JACHIN010000010.1"/>
</dbReference>
<accession>A0A7W8EJ67</accession>
<proteinExistence type="predicted"/>
<dbReference type="SMART" id="SM00857">
    <property type="entry name" value="Resolvase"/>
    <property type="match status" value="1"/>
</dbReference>
<dbReference type="Gene3D" id="1.10.10.10">
    <property type="entry name" value="Winged helix-like DNA-binding domain superfamily/Winged helix DNA-binding domain"/>
    <property type="match status" value="1"/>
</dbReference>
<keyword evidence="1 4" id="KW-0238">DNA-binding</keyword>
<protein>
    <submittedName>
        <fullName evidence="4">DNA invertase Pin-like site-specific DNA recombinase/DNA-binding transcriptional ArsR family regulator</fullName>
    </submittedName>
</protein>
<feature type="domain" description="Resolvase/invertase-type recombinase catalytic" evidence="3">
    <location>
        <begin position="17"/>
        <end position="169"/>
    </location>
</feature>
<evidence type="ECO:0000256" key="1">
    <source>
        <dbReference type="ARBA" id="ARBA00023125"/>
    </source>
</evidence>
<dbReference type="Gene3D" id="3.90.1750.20">
    <property type="entry name" value="Putative Large Serine Recombinase, Chain B, Domain 2"/>
    <property type="match status" value="1"/>
</dbReference>
<evidence type="ECO:0000259" key="3">
    <source>
        <dbReference type="SMART" id="SM00857"/>
    </source>
</evidence>
<sequence>MSESRSGALAVAGLIPAIGYIRVSMMLEEKISPAIQRDSIESYAARRGYYIPPGMWPEGGWIEDLDVSGRTFQRKIMDAIAQVEKGTSKAILVWKYSRFGRNRTGNQLNLARVEAAGGELISSTEEVDARTAVGKLTRGVLMEIAAFESDRAGESWADAYQNRVARGLPPYGRAYFGYIRRGRMPHPLSPTHTLRDPSDGEERYEPDMESGAAEMHAELYETWVVDQNFASLARELNRRGFRTSGGLLWSAETVLQLMDRGFAAGLIRIHDPECACRRPSRCPRKVFRPGAHEALISPELWAKYQALRAGRVIRRVRSVHHYVSFITCWHCGGGMHLLQHSASFFCGSRARHDEEVCGSRHVPKRAVDEAVVSVLRGWAPEIEAAAAAVTVEPAQREKDVRRLTKEVERVAADLDHQTLLLTRRLIPEDSYLRTRDALLAEQQRFRESLRQLEVDSEETRISHHAARQVMDGLVAEWPSLGVLERRSLLMQVIERVAVEKPSYEQAWLWIYPTFEGEAKRVRLGGKAQLERTTETVLRMLTDAGGRSLGAGELRSAVGVSQPTFGRAMQDLMSLGVVAREGKGPITRYRLLKPMPAQPTLDAVKTEIVRALVEARGESLGARELRVRVGATLPTFGRAVMVLAAEDVLAREGKGKSSRYRLAHKASRIAGQKRL</sequence>
<dbReference type="Gene3D" id="3.40.50.1390">
    <property type="entry name" value="Resolvase, N-terminal catalytic domain"/>
    <property type="match status" value="1"/>
</dbReference>
<dbReference type="InterPro" id="IPR006119">
    <property type="entry name" value="Resolv_N"/>
</dbReference>
<name>A0A7W8EJ67_9ACTN</name>
<evidence type="ECO:0000313" key="4">
    <source>
        <dbReference type="EMBL" id="MBB5081278.1"/>
    </source>
</evidence>
<dbReference type="InterPro" id="IPR036388">
    <property type="entry name" value="WH-like_DNA-bd_sf"/>
</dbReference>